<feature type="non-terminal residue" evidence="2">
    <location>
        <position position="1"/>
    </location>
</feature>
<organism evidence="2 3">
    <name type="scientific">Xenoophorus captivus</name>
    <dbReference type="NCBI Taxonomy" id="1517983"/>
    <lineage>
        <taxon>Eukaryota</taxon>
        <taxon>Metazoa</taxon>
        <taxon>Chordata</taxon>
        <taxon>Craniata</taxon>
        <taxon>Vertebrata</taxon>
        <taxon>Euteleostomi</taxon>
        <taxon>Actinopterygii</taxon>
        <taxon>Neopterygii</taxon>
        <taxon>Teleostei</taxon>
        <taxon>Neoteleostei</taxon>
        <taxon>Acanthomorphata</taxon>
        <taxon>Ovalentaria</taxon>
        <taxon>Atherinomorphae</taxon>
        <taxon>Cyprinodontiformes</taxon>
        <taxon>Goodeidae</taxon>
        <taxon>Xenoophorus</taxon>
    </lineage>
</organism>
<accession>A0ABV0S7N0</accession>
<evidence type="ECO:0000256" key="1">
    <source>
        <dbReference type="SAM" id="MobiDB-lite"/>
    </source>
</evidence>
<dbReference type="Proteomes" id="UP001434883">
    <property type="component" value="Unassembled WGS sequence"/>
</dbReference>
<comment type="caution">
    <text evidence="2">The sequence shown here is derived from an EMBL/GenBank/DDBJ whole genome shotgun (WGS) entry which is preliminary data.</text>
</comment>
<reference evidence="2 3" key="1">
    <citation type="submission" date="2021-06" db="EMBL/GenBank/DDBJ databases">
        <authorList>
            <person name="Palmer J.M."/>
        </authorList>
    </citation>
    <scope>NUCLEOTIDE SEQUENCE [LARGE SCALE GENOMIC DNA]</scope>
    <source>
        <strain evidence="2 3">XC_2019</strain>
        <tissue evidence="2">Muscle</tissue>
    </source>
</reference>
<proteinExistence type="predicted"/>
<name>A0ABV0S7N0_9TELE</name>
<feature type="compositionally biased region" description="Basic and acidic residues" evidence="1">
    <location>
        <begin position="95"/>
        <end position="104"/>
    </location>
</feature>
<evidence type="ECO:0000313" key="3">
    <source>
        <dbReference type="Proteomes" id="UP001434883"/>
    </source>
</evidence>
<feature type="region of interest" description="Disordered" evidence="1">
    <location>
        <begin position="41"/>
        <end position="132"/>
    </location>
</feature>
<feature type="compositionally biased region" description="Basic and acidic residues" evidence="1">
    <location>
        <begin position="41"/>
        <end position="57"/>
    </location>
</feature>
<protein>
    <submittedName>
        <fullName evidence="2">Uncharacterized protein</fullName>
    </submittedName>
</protein>
<evidence type="ECO:0000313" key="2">
    <source>
        <dbReference type="EMBL" id="MEQ2216519.1"/>
    </source>
</evidence>
<sequence>AVRLGLLLSGRDFQRAGGGLQISASMRNSSFSVRHERIHFQHQEEISDGKDGDEKEGGLPFPHWICQPYVRPAPKPPMTNGTHQESQVRKVCQKRALEDSDKAAEGLSKNKQKKRSRNPNKNFCPELKREFT</sequence>
<keyword evidence="3" id="KW-1185">Reference proteome</keyword>
<gene>
    <name evidence="2" type="ORF">XENOCAPTIV_017570</name>
</gene>
<dbReference type="EMBL" id="JAHRIN010070883">
    <property type="protein sequence ID" value="MEQ2216519.1"/>
    <property type="molecule type" value="Genomic_DNA"/>
</dbReference>